<sequence length="365" mass="40004">MCHHGMCVGDSSRLNWGVGAGGAIVATGMTGKDSARRDSAGDGGDWIANDVNFTPFRSPSCEAAAFGIRSRGACDLVSPFFDSLLIRARSGDSRGFGFLSLERDEDADAAIRALDQSEWNGRIVLFVVHSSQLIHGDTAIVHKCRVPKGIFKTNDVTESVSYNWCLGMDGKAAATTVYIYATDQCNALLRLRNCTFGVVGLILPFLEQFWVCSTGAAARPLLSSPPPAISSPINSPLLFFPIVLIPSITTSSIQSDKKTKRKRREMGNCIRLQKPVTWVDEDDDDWGSEELKLSRKHQEQAPTTDTEEKTKAAVKSTEIKIKISKKQLEELLRQADAEGLPLLQVLAAFVEPESHWRPKLQPIPE</sequence>
<proteinExistence type="predicted"/>
<dbReference type="Pfam" id="PF00076">
    <property type="entry name" value="RRM_1"/>
    <property type="match status" value="1"/>
</dbReference>
<keyword evidence="3" id="KW-1185">Reference proteome</keyword>
<dbReference type="InterPro" id="IPR012677">
    <property type="entry name" value="Nucleotide-bd_a/b_plait_sf"/>
</dbReference>
<dbReference type="InterPro" id="IPR035979">
    <property type="entry name" value="RBD_domain_sf"/>
</dbReference>
<dbReference type="PANTHER" id="PTHR33647:SF5">
    <property type="entry name" value="OS01G0793900 PROTEIN"/>
    <property type="match status" value="1"/>
</dbReference>
<dbReference type="InterPro" id="IPR000504">
    <property type="entry name" value="RRM_dom"/>
</dbReference>
<comment type="caution">
    <text evidence="2">The sequence shown here is derived from an EMBL/GenBank/DDBJ whole genome shotgun (WGS) entry which is preliminary data.</text>
</comment>
<reference evidence="2 3" key="1">
    <citation type="submission" date="2020-08" db="EMBL/GenBank/DDBJ databases">
        <title>Plant Genome Project.</title>
        <authorList>
            <person name="Zhang R.-G."/>
        </authorList>
    </citation>
    <scope>NUCLEOTIDE SEQUENCE [LARGE SCALE GENOMIC DNA]</scope>
    <source>
        <tissue evidence="2">Rhizome</tissue>
    </source>
</reference>
<dbReference type="SUPFAM" id="SSF54928">
    <property type="entry name" value="RNA-binding domain, RBD"/>
    <property type="match status" value="1"/>
</dbReference>
<accession>A0A8J5CV69</accession>
<dbReference type="Gene3D" id="3.30.70.330">
    <property type="match status" value="1"/>
</dbReference>
<evidence type="ECO:0000313" key="3">
    <source>
        <dbReference type="Proteomes" id="UP000734854"/>
    </source>
</evidence>
<gene>
    <name evidence="2" type="ORF">ZIOFF_072129</name>
</gene>
<name>A0A8J5CV69_ZINOF</name>
<feature type="domain" description="RRM" evidence="1">
    <location>
        <begin position="86"/>
        <end position="122"/>
    </location>
</feature>
<dbReference type="PANTHER" id="PTHR33647">
    <property type="entry name" value="OS01G0793900 PROTEIN"/>
    <property type="match status" value="1"/>
</dbReference>
<dbReference type="EMBL" id="JACMSC010000021">
    <property type="protein sequence ID" value="KAG6471036.1"/>
    <property type="molecule type" value="Genomic_DNA"/>
</dbReference>
<evidence type="ECO:0000259" key="1">
    <source>
        <dbReference type="Pfam" id="PF00076"/>
    </source>
</evidence>
<evidence type="ECO:0000313" key="2">
    <source>
        <dbReference type="EMBL" id="KAG6471036.1"/>
    </source>
</evidence>
<dbReference type="Proteomes" id="UP000734854">
    <property type="component" value="Unassembled WGS sequence"/>
</dbReference>
<dbReference type="AlphaFoldDB" id="A0A8J5CV69"/>
<organism evidence="2 3">
    <name type="scientific">Zingiber officinale</name>
    <name type="common">Ginger</name>
    <name type="synonym">Amomum zingiber</name>
    <dbReference type="NCBI Taxonomy" id="94328"/>
    <lineage>
        <taxon>Eukaryota</taxon>
        <taxon>Viridiplantae</taxon>
        <taxon>Streptophyta</taxon>
        <taxon>Embryophyta</taxon>
        <taxon>Tracheophyta</taxon>
        <taxon>Spermatophyta</taxon>
        <taxon>Magnoliopsida</taxon>
        <taxon>Liliopsida</taxon>
        <taxon>Zingiberales</taxon>
        <taxon>Zingiberaceae</taxon>
        <taxon>Zingiber</taxon>
    </lineage>
</organism>
<protein>
    <recommendedName>
        <fullName evidence="1">RRM domain-containing protein</fullName>
    </recommendedName>
</protein>
<dbReference type="GO" id="GO:0003723">
    <property type="term" value="F:RNA binding"/>
    <property type="evidence" value="ECO:0007669"/>
    <property type="project" value="InterPro"/>
</dbReference>